<dbReference type="InterPro" id="IPR000387">
    <property type="entry name" value="Tyr_Pase_dom"/>
</dbReference>
<evidence type="ECO:0000313" key="2">
    <source>
        <dbReference type="EMBL" id="QRH00480.1"/>
    </source>
</evidence>
<dbReference type="PROSITE" id="PS50056">
    <property type="entry name" value="TYR_PHOSPHATASE_2"/>
    <property type="match status" value="1"/>
</dbReference>
<dbReference type="PROSITE" id="PS00383">
    <property type="entry name" value="TYR_PHOSPHATASE_1"/>
    <property type="match status" value="1"/>
</dbReference>
<dbReference type="Gene3D" id="3.90.190.10">
    <property type="entry name" value="Protein tyrosine phosphatase superfamily"/>
    <property type="match status" value="1"/>
</dbReference>
<dbReference type="SMART" id="SM00404">
    <property type="entry name" value="PTPc_motif"/>
    <property type="match status" value="1"/>
</dbReference>
<proteinExistence type="predicted"/>
<feature type="domain" description="Tyrosine specific protein phosphatases" evidence="1">
    <location>
        <begin position="70"/>
        <end position="133"/>
    </location>
</feature>
<evidence type="ECO:0000313" key="3">
    <source>
        <dbReference type="Proteomes" id="UP000596252"/>
    </source>
</evidence>
<keyword evidence="3" id="KW-1185">Reference proteome</keyword>
<dbReference type="EMBL" id="CP069213">
    <property type="protein sequence ID" value="QRH00480.1"/>
    <property type="molecule type" value="Genomic_DNA"/>
</dbReference>
<name>A0ABX7FZG2_9GAMM</name>
<reference evidence="2 3" key="1">
    <citation type="journal article" date="2012" name="Antonie Van Leeuwenhoek">
        <title>Shewanella litorisediminis sp. nov., a gammaproteobacterium isolated from a tidal flat sediment.</title>
        <authorList>
            <person name="Lee M.H."/>
            <person name="Yoon J.H."/>
        </authorList>
    </citation>
    <scope>NUCLEOTIDE SEQUENCE [LARGE SCALE GENOMIC DNA]</scope>
    <source>
        <strain evidence="2 3">SMK1-12</strain>
    </source>
</reference>
<dbReference type="Pfam" id="PF22785">
    <property type="entry name" value="Tc-R-P"/>
    <property type="match status" value="1"/>
</dbReference>
<dbReference type="Proteomes" id="UP000596252">
    <property type="component" value="Chromosome"/>
</dbReference>
<protein>
    <submittedName>
        <fullName evidence="2">Dual specificity protein phosphatase family protein</fullName>
    </submittedName>
</protein>
<dbReference type="RefSeq" id="WP_203324203.1">
    <property type="nucleotide sequence ID" value="NZ_CP069213.1"/>
</dbReference>
<accession>A0ABX7FZG2</accession>
<dbReference type="SUPFAM" id="SSF52799">
    <property type="entry name" value="(Phosphotyrosine protein) phosphatases II"/>
    <property type="match status" value="1"/>
</dbReference>
<dbReference type="InterPro" id="IPR050561">
    <property type="entry name" value="PTP"/>
</dbReference>
<organism evidence="2 3">
    <name type="scientific">Shewanella litorisediminis</name>
    <dbReference type="NCBI Taxonomy" id="1173586"/>
    <lineage>
        <taxon>Bacteria</taxon>
        <taxon>Pseudomonadati</taxon>
        <taxon>Pseudomonadota</taxon>
        <taxon>Gammaproteobacteria</taxon>
        <taxon>Alteromonadales</taxon>
        <taxon>Shewanellaceae</taxon>
        <taxon>Shewanella</taxon>
    </lineage>
</organism>
<dbReference type="InterPro" id="IPR003595">
    <property type="entry name" value="Tyr_Pase_cat"/>
</dbReference>
<gene>
    <name evidence="2" type="ORF">JQC75_11290</name>
</gene>
<dbReference type="PANTHER" id="PTHR23339">
    <property type="entry name" value="TYROSINE SPECIFIC PROTEIN PHOSPHATASE AND DUAL SPECIFICITY PROTEIN PHOSPHATASE"/>
    <property type="match status" value="1"/>
</dbReference>
<evidence type="ECO:0000259" key="1">
    <source>
        <dbReference type="PROSITE" id="PS50056"/>
    </source>
</evidence>
<sequence>MKHLFWMVEGVLAGRCGPCCQPWDPGELKENGIGAVVSLSDDAGDTEALANAGIAHLHRPITRNVPPLEQDVVLASQTIREALTWVMEMEDAQTPVLVHCALGNDRTGLLMAAYLMAMGAAPVHAVSQVRSLREQAFTAEGWDQLVYDVLYSMQNESN</sequence>
<dbReference type="InterPro" id="IPR029021">
    <property type="entry name" value="Prot-tyrosine_phosphatase-like"/>
</dbReference>
<dbReference type="InterPro" id="IPR016130">
    <property type="entry name" value="Tyr_Pase_AS"/>
</dbReference>